<dbReference type="PANTHER" id="PTHR14209">
    <property type="entry name" value="ISOAMYL ACETATE-HYDROLYZING ESTERASE 1"/>
    <property type="match status" value="1"/>
</dbReference>
<evidence type="ECO:0000313" key="2">
    <source>
        <dbReference type="EMBL" id="RBO95258.1"/>
    </source>
</evidence>
<accession>A0A366E1F2</accession>
<comment type="caution">
    <text evidence="2">The sequence shown here is derived from an EMBL/GenBank/DDBJ whole genome shotgun (WGS) entry which is preliminary data.</text>
</comment>
<feature type="domain" description="SGNH hydrolase-type esterase" evidence="1">
    <location>
        <begin position="3"/>
        <end position="152"/>
    </location>
</feature>
<dbReference type="Gene3D" id="3.40.50.1110">
    <property type="entry name" value="SGNH hydrolase"/>
    <property type="match status" value="1"/>
</dbReference>
<reference evidence="2 3" key="1">
    <citation type="submission" date="2018-06" db="EMBL/GenBank/DDBJ databases">
        <title>Genomic Encyclopedia of Type Strains, Phase IV (KMG-IV): sequencing the most valuable type-strain genomes for metagenomic binning, comparative biology and taxonomic classification.</title>
        <authorList>
            <person name="Goeker M."/>
        </authorList>
    </citation>
    <scope>NUCLEOTIDE SEQUENCE [LARGE SCALE GENOMIC DNA]</scope>
    <source>
        <strain evidence="2 3">DSM 15140</strain>
    </source>
</reference>
<dbReference type="InterPro" id="IPR045136">
    <property type="entry name" value="Iah1-like"/>
</dbReference>
<sequence length="176" mass="19758">MFTAKLKENLPNFTIINAGVSGDNTFDAINRLERDVLQHHPDFVTILFGANDAAFHKQVALGDYKQNLTHIVQAIGSERSILLSTAPVDETVQYARTNAVLTQYADAVQQVANETRSRYIDFFSKMIALPDYQVRLKGIKNDGLHFGEAAYTLLAELISDIILADQLLKKELKEYQ</sequence>
<evidence type="ECO:0000259" key="1">
    <source>
        <dbReference type="Pfam" id="PF13472"/>
    </source>
</evidence>
<dbReference type="InterPro" id="IPR036514">
    <property type="entry name" value="SGNH_hydro_sf"/>
</dbReference>
<organism evidence="2 3">
    <name type="scientific">Paraliobacillus ryukyuensis</name>
    <dbReference type="NCBI Taxonomy" id="200904"/>
    <lineage>
        <taxon>Bacteria</taxon>
        <taxon>Bacillati</taxon>
        <taxon>Bacillota</taxon>
        <taxon>Bacilli</taxon>
        <taxon>Bacillales</taxon>
        <taxon>Bacillaceae</taxon>
        <taxon>Paraliobacillus</taxon>
    </lineage>
</organism>
<proteinExistence type="predicted"/>
<evidence type="ECO:0000313" key="3">
    <source>
        <dbReference type="Proteomes" id="UP000252254"/>
    </source>
</evidence>
<dbReference type="AlphaFoldDB" id="A0A366E1F2"/>
<protein>
    <submittedName>
        <fullName evidence="2">Lysophospholipase L1-like esterase</fullName>
    </submittedName>
</protein>
<dbReference type="Proteomes" id="UP000252254">
    <property type="component" value="Unassembled WGS sequence"/>
</dbReference>
<dbReference type="PANTHER" id="PTHR14209:SF19">
    <property type="entry name" value="ISOAMYL ACETATE-HYDROLYZING ESTERASE 1 HOMOLOG"/>
    <property type="match status" value="1"/>
</dbReference>
<dbReference type="InterPro" id="IPR013830">
    <property type="entry name" value="SGNH_hydro"/>
</dbReference>
<gene>
    <name evidence="2" type="ORF">DES48_10995</name>
</gene>
<dbReference type="Pfam" id="PF13472">
    <property type="entry name" value="Lipase_GDSL_2"/>
    <property type="match status" value="1"/>
</dbReference>
<dbReference type="EMBL" id="QNRI01000009">
    <property type="protein sequence ID" value="RBO95258.1"/>
    <property type="molecule type" value="Genomic_DNA"/>
</dbReference>
<name>A0A366E1F2_9BACI</name>
<dbReference type="STRING" id="200904.GCA_900168775_03486"/>
<dbReference type="SUPFAM" id="SSF52266">
    <property type="entry name" value="SGNH hydrolase"/>
    <property type="match status" value="1"/>
</dbReference>
<keyword evidence="3" id="KW-1185">Reference proteome</keyword>